<keyword evidence="4" id="KW-0812">Transmembrane</keyword>
<dbReference type="Proteomes" id="UP001147747">
    <property type="component" value="Unassembled WGS sequence"/>
</dbReference>
<gene>
    <name evidence="10" type="ORF">N7509_008670</name>
</gene>
<evidence type="ECO:0000256" key="8">
    <source>
        <dbReference type="ARBA" id="ARBA00023136"/>
    </source>
</evidence>
<dbReference type="Pfam" id="PF12597">
    <property type="entry name" value="Cox20"/>
    <property type="match status" value="1"/>
</dbReference>
<keyword evidence="5" id="KW-0999">Mitochondrion inner membrane</keyword>
<reference evidence="10" key="2">
    <citation type="journal article" date="2023" name="IMA Fungus">
        <title>Comparative genomic study of the Penicillium genus elucidates a diverse pangenome and 15 lateral gene transfer events.</title>
        <authorList>
            <person name="Petersen C."/>
            <person name="Sorensen T."/>
            <person name="Nielsen M.R."/>
            <person name="Sondergaard T.E."/>
            <person name="Sorensen J.L."/>
            <person name="Fitzpatrick D.A."/>
            <person name="Frisvad J.C."/>
            <person name="Nielsen K.L."/>
        </authorList>
    </citation>
    <scope>NUCLEOTIDE SEQUENCE</scope>
    <source>
        <strain evidence="10">IBT 29677</strain>
    </source>
</reference>
<comment type="caution">
    <text evidence="10">The sequence shown here is derived from an EMBL/GenBank/DDBJ whole genome shotgun (WGS) entry which is preliminary data.</text>
</comment>
<evidence type="ECO:0000256" key="4">
    <source>
        <dbReference type="ARBA" id="ARBA00022692"/>
    </source>
</evidence>
<evidence type="ECO:0000256" key="9">
    <source>
        <dbReference type="SAM" id="MobiDB-lite"/>
    </source>
</evidence>
<feature type="region of interest" description="Disordered" evidence="9">
    <location>
        <begin position="195"/>
        <end position="225"/>
    </location>
</feature>
<feature type="compositionally biased region" description="Polar residues" evidence="9">
    <location>
        <begin position="216"/>
        <end position="225"/>
    </location>
</feature>
<dbReference type="GO" id="GO:0005743">
    <property type="term" value="C:mitochondrial inner membrane"/>
    <property type="evidence" value="ECO:0007669"/>
    <property type="project" value="UniProtKB-SubCell"/>
</dbReference>
<feature type="region of interest" description="Disordered" evidence="9">
    <location>
        <begin position="1"/>
        <end position="23"/>
    </location>
</feature>
<dbReference type="GeneID" id="81372287"/>
<accession>A0A9W9VN07</accession>
<evidence type="ECO:0000256" key="1">
    <source>
        <dbReference type="ARBA" id="ARBA00004273"/>
    </source>
</evidence>
<dbReference type="InterPro" id="IPR022533">
    <property type="entry name" value="Cox20"/>
</dbReference>
<evidence type="ECO:0000313" key="11">
    <source>
        <dbReference type="Proteomes" id="UP001147747"/>
    </source>
</evidence>
<comment type="similarity">
    <text evidence="2">Belongs to the COX20 family.</text>
</comment>
<keyword evidence="11" id="KW-1185">Reference proteome</keyword>
<keyword evidence="6" id="KW-1133">Transmembrane helix</keyword>
<dbReference type="GO" id="GO:0033617">
    <property type="term" value="P:mitochondrial respiratory chain complex IV assembly"/>
    <property type="evidence" value="ECO:0007669"/>
    <property type="project" value="InterPro"/>
</dbReference>
<evidence type="ECO:0000256" key="6">
    <source>
        <dbReference type="ARBA" id="ARBA00022989"/>
    </source>
</evidence>
<proteinExistence type="inferred from homology"/>
<reference evidence="10" key="1">
    <citation type="submission" date="2022-12" db="EMBL/GenBank/DDBJ databases">
        <authorList>
            <person name="Petersen C."/>
        </authorList>
    </citation>
    <scope>NUCLEOTIDE SEQUENCE</scope>
    <source>
        <strain evidence="10">IBT 29677</strain>
    </source>
</reference>
<dbReference type="OrthoDB" id="14603at2759"/>
<comment type="subcellular location">
    <subcellularLocation>
        <location evidence="1">Mitochondrion inner membrane</location>
    </subcellularLocation>
</comment>
<dbReference type="AlphaFoldDB" id="A0A9W9VN07"/>
<evidence type="ECO:0000256" key="2">
    <source>
        <dbReference type="ARBA" id="ARBA00009575"/>
    </source>
</evidence>
<evidence type="ECO:0000256" key="5">
    <source>
        <dbReference type="ARBA" id="ARBA00022792"/>
    </source>
</evidence>
<organism evidence="10 11">
    <name type="scientific">Penicillium cosmopolitanum</name>
    <dbReference type="NCBI Taxonomy" id="1131564"/>
    <lineage>
        <taxon>Eukaryota</taxon>
        <taxon>Fungi</taxon>
        <taxon>Dikarya</taxon>
        <taxon>Ascomycota</taxon>
        <taxon>Pezizomycotina</taxon>
        <taxon>Eurotiomycetes</taxon>
        <taxon>Eurotiomycetidae</taxon>
        <taxon>Eurotiales</taxon>
        <taxon>Aspergillaceae</taxon>
        <taxon>Penicillium</taxon>
    </lineage>
</organism>
<keyword evidence="8" id="KW-0472">Membrane</keyword>
<evidence type="ECO:0000256" key="3">
    <source>
        <dbReference type="ARBA" id="ARBA00017689"/>
    </source>
</evidence>
<keyword evidence="7" id="KW-0496">Mitochondrion</keyword>
<protein>
    <recommendedName>
        <fullName evidence="3">Cytochrome c oxidase assembly protein COX20, mitochondrial</fullName>
    </recommendedName>
</protein>
<dbReference type="EMBL" id="JAPZBU010000009">
    <property type="protein sequence ID" value="KAJ5386129.1"/>
    <property type="molecule type" value="Genomic_DNA"/>
</dbReference>
<dbReference type="RefSeq" id="XP_056483927.1">
    <property type="nucleotide sequence ID" value="XM_056633307.1"/>
</dbReference>
<evidence type="ECO:0000256" key="7">
    <source>
        <dbReference type="ARBA" id="ARBA00023128"/>
    </source>
</evidence>
<feature type="region of interest" description="Disordered" evidence="9">
    <location>
        <begin position="36"/>
        <end position="61"/>
    </location>
</feature>
<evidence type="ECO:0000313" key="10">
    <source>
        <dbReference type="EMBL" id="KAJ5386129.1"/>
    </source>
</evidence>
<dbReference type="PANTHER" id="PTHR31586:SF1">
    <property type="entry name" value="CYTOCHROME C OXIDASE ASSEMBLY PROTEIN COX20, MITOCHONDRIAL"/>
    <property type="match status" value="1"/>
</dbReference>
<feature type="compositionally biased region" description="Polar residues" evidence="9">
    <location>
        <begin position="13"/>
        <end position="23"/>
    </location>
</feature>
<sequence length="225" mass="24701">MPGRFHGPIPVGGQSTNLLPTPQRWQTILGSPVLYKSPAATSQPAPPSTDPKKPKHEFPQSQVGKLWDAFGNPEEPLNALANASYKPPGKNRQDVSYSEVIGTFSASELSTFHRVPCARESLLTGIGAGFGIGGMRAVFGGMRSLWSAGNWAVGIFAISSLASYEICRRRRIEELHGMTEAVGLMKQVKEKKQQEKEMAAAAAAQRAEEERRKKSWTNLSNYKFW</sequence>
<name>A0A9W9VN07_9EURO</name>
<dbReference type="PANTHER" id="PTHR31586">
    <property type="entry name" value="CYTOCHROME C OXIDASE PROTEIN 20"/>
    <property type="match status" value="1"/>
</dbReference>